<dbReference type="EMBL" id="KZ559135">
    <property type="protein sequence ID" value="PLB38501.1"/>
    <property type="molecule type" value="Genomic_DNA"/>
</dbReference>
<dbReference type="RefSeq" id="XP_024672513.1">
    <property type="nucleotide sequence ID" value="XM_024812448.1"/>
</dbReference>
<feature type="region of interest" description="Disordered" evidence="1">
    <location>
        <begin position="117"/>
        <end position="143"/>
    </location>
</feature>
<protein>
    <submittedName>
        <fullName evidence="2">Uncharacterized protein</fullName>
    </submittedName>
</protein>
<dbReference type="Proteomes" id="UP000234585">
    <property type="component" value="Unassembled WGS sequence"/>
</dbReference>
<name>A0A2I2FCY2_ASPCN</name>
<reference evidence="2 3" key="1">
    <citation type="submission" date="2017-12" db="EMBL/GenBank/DDBJ databases">
        <authorList>
            <consortium name="DOE Joint Genome Institute"/>
            <person name="Haridas S."/>
            <person name="Kjaerbolling I."/>
            <person name="Vesth T.C."/>
            <person name="Frisvad J.C."/>
            <person name="Nybo J.L."/>
            <person name="Theobald S."/>
            <person name="Kuo A."/>
            <person name="Bowyer P."/>
            <person name="Matsuda Y."/>
            <person name="Mondo S."/>
            <person name="Lyhne E.K."/>
            <person name="Kogle M.E."/>
            <person name="Clum A."/>
            <person name="Lipzen A."/>
            <person name="Salamov A."/>
            <person name="Ngan C.Y."/>
            <person name="Daum C."/>
            <person name="Chiniquy J."/>
            <person name="Barry K."/>
            <person name="LaButti K."/>
            <person name="Simmons B.A."/>
            <person name="Magnuson J.K."/>
            <person name="Mortensen U.H."/>
            <person name="Larsen T.O."/>
            <person name="Grigoriev I.V."/>
            <person name="Baker S.E."/>
            <person name="Andersen M.R."/>
            <person name="Nordberg H.P."/>
            <person name="Cantor M.N."/>
            <person name="Hua S.X."/>
        </authorList>
    </citation>
    <scope>NUCLEOTIDE SEQUENCE [LARGE SCALE GENOMIC DNA]</scope>
    <source>
        <strain evidence="2 3">CBS 102.13</strain>
    </source>
</reference>
<feature type="compositionally biased region" description="Low complexity" evidence="1">
    <location>
        <begin position="131"/>
        <end position="140"/>
    </location>
</feature>
<organism evidence="2 3">
    <name type="scientific">Aspergillus candidus</name>
    <dbReference type="NCBI Taxonomy" id="41067"/>
    <lineage>
        <taxon>Eukaryota</taxon>
        <taxon>Fungi</taxon>
        <taxon>Dikarya</taxon>
        <taxon>Ascomycota</taxon>
        <taxon>Pezizomycotina</taxon>
        <taxon>Eurotiomycetes</taxon>
        <taxon>Eurotiomycetidae</taxon>
        <taxon>Eurotiales</taxon>
        <taxon>Aspergillaceae</taxon>
        <taxon>Aspergillus</taxon>
        <taxon>Aspergillus subgen. Circumdati</taxon>
    </lineage>
</organism>
<evidence type="ECO:0000256" key="1">
    <source>
        <dbReference type="SAM" id="MobiDB-lite"/>
    </source>
</evidence>
<dbReference type="OrthoDB" id="10480830at2759"/>
<feature type="region of interest" description="Disordered" evidence="1">
    <location>
        <begin position="47"/>
        <end position="78"/>
    </location>
</feature>
<accession>A0A2I2FCY2</accession>
<evidence type="ECO:0000313" key="2">
    <source>
        <dbReference type="EMBL" id="PLB38501.1"/>
    </source>
</evidence>
<sequence length="387" mass="42285">MLRHKPTRISLDETDVHFHLSHIYARHPEYYYYYEGDDDMDDQLSLHSDTPSSSVPTHISESICDGEGVAPAGQNPYPGLRYNTTADIVLSSRSSSLVPNPGSDMSEIGASTCARRAYQVSGSVDEEGSSSEENSSFTGSDSDDEIAIKPLKWSGASRSPWVTARYAKNKHCSLPPDHSCPIRPAAQSASPRLHTALFSTVYDRVLRFLPTQQDLFHPLKPLLYSPLPQDLCESVAPSKAVTTGDNCQTQINNTGTEHHSLFVCIVMVDTDKPESPTQTCLRLNRDIEELCTNTTCDTDNHSTGGLIVHLTNLIDLALSSLPGDTVSQAKRMAKRGRARNKQIKAGVRETPPGIVSMDVEDGNNPVWDINANANLPHAEEVSTGIPT</sequence>
<feature type="compositionally biased region" description="Polar residues" evidence="1">
    <location>
        <begin position="47"/>
        <end position="60"/>
    </location>
</feature>
<dbReference type="AlphaFoldDB" id="A0A2I2FCY2"/>
<dbReference type="GeneID" id="36519608"/>
<evidence type="ECO:0000313" key="3">
    <source>
        <dbReference type="Proteomes" id="UP000234585"/>
    </source>
</evidence>
<gene>
    <name evidence="2" type="ORF">BDW47DRAFT_104941</name>
</gene>
<proteinExistence type="predicted"/>
<keyword evidence="3" id="KW-1185">Reference proteome</keyword>